<dbReference type="InterPro" id="IPR052382">
    <property type="entry name" value="ABHD10_acyl-thioesterase"/>
</dbReference>
<keyword evidence="4" id="KW-1185">Reference proteome</keyword>
<sequence length="314" mass="34565">MLLLLTLTLLILPSQSFLSSSPPSHLFKSTYRSPVVLKSSSTDSLAKTGRNKFIVTQGDDKLMFDVYRPNDKDTGECVLYLPCLSRAKNNAKASNLETFCRRTNRSFLCADYYGVGRSDGSWGEGNLSRWKEDSIRLMEQVMPGRKFVLVGAGVGGWIAHLIALTSPELVAGVVGLAADPDFTEDLLWATLSDSDKDSIMENGVHEIQWGDVSYPISRSLIEDGRENLILRKGKGGLKITCPVRLLHGMSDEEVPYQTALTLADTISGDDVVVTLSKYGKHQLDEEEDFARMREAVDDVFGSVLSYDLRSPASG</sequence>
<protein>
    <submittedName>
        <fullName evidence="3">Uncharacterized protein</fullName>
    </submittedName>
</protein>
<feature type="signal peptide" evidence="2">
    <location>
        <begin position="1"/>
        <end position="16"/>
    </location>
</feature>
<dbReference type="Gene3D" id="3.40.50.1820">
    <property type="entry name" value="alpha/beta hydrolase"/>
    <property type="match status" value="1"/>
</dbReference>
<accession>A0A9W7G9R6</accession>
<evidence type="ECO:0000313" key="4">
    <source>
        <dbReference type="Proteomes" id="UP001165065"/>
    </source>
</evidence>
<dbReference type="SUPFAM" id="SSF53474">
    <property type="entry name" value="alpha/beta-Hydrolases"/>
    <property type="match status" value="1"/>
</dbReference>
<comment type="caution">
    <text evidence="3">The sequence shown here is derived from an EMBL/GenBank/DDBJ whole genome shotgun (WGS) entry which is preliminary data.</text>
</comment>
<dbReference type="OrthoDB" id="408373at2759"/>
<reference evidence="4" key="1">
    <citation type="journal article" date="2023" name="Commun. Biol.">
        <title>Genome analysis of Parmales, the sister group of diatoms, reveals the evolutionary specialization of diatoms from phago-mixotrophs to photoautotrophs.</title>
        <authorList>
            <person name="Ban H."/>
            <person name="Sato S."/>
            <person name="Yoshikawa S."/>
            <person name="Yamada K."/>
            <person name="Nakamura Y."/>
            <person name="Ichinomiya M."/>
            <person name="Sato N."/>
            <person name="Blanc-Mathieu R."/>
            <person name="Endo H."/>
            <person name="Kuwata A."/>
            <person name="Ogata H."/>
        </authorList>
    </citation>
    <scope>NUCLEOTIDE SEQUENCE [LARGE SCALE GENOMIC DNA]</scope>
</reference>
<dbReference type="Proteomes" id="UP001165065">
    <property type="component" value="Unassembled WGS sequence"/>
</dbReference>
<dbReference type="InterPro" id="IPR029058">
    <property type="entry name" value="AB_hydrolase_fold"/>
</dbReference>
<dbReference type="AlphaFoldDB" id="A0A9W7G9R6"/>
<evidence type="ECO:0000256" key="1">
    <source>
        <dbReference type="ARBA" id="ARBA00022801"/>
    </source>
</evidence>
<evidence type="ECO:0000313" key="3">
    <source>
        <dbReference type="EMBL" id="GMI40691.1"/>
    </source>
</evidence>
<dbReference type="EMBL" id="BRYA01000134">
    <property type="protein sequence ID" value="GMI40691.1"/>
    <property type="molecule type" value="Genomic_DNA"/>
</dbReference>
<gene>
    <name evidence="3" type="ORF">TrCOL_g5090</name>
</gene>
<dbReference type="PANTHER" id="PTHR16138:SF7">
    <property type="entry name" value="PALMITOYL-PROTEIN THIOESTERASE ABHD10, MITOCHONDRIAL"/>
    <property type="match status" value="1"/>
</dbReference>
<proteinExistence type="predicted"/>
<name>A0A9W7G9R6_9STRA</name>
<keyword evidence="2" id="KW-0732">Signal</keyword>
<organism evidence="3 4">
    <name type="scientific">Triparma columacea</name>
    <dbReference type="NCBI Taxonomy" id="722753"/>
    <lineage>
        <taxon>Eukaryota</taxon>
        <taxon>Sar</taxon>
        <taxon>Stramenopiles</taxon>
        <taxon>Ochrophyta</taxon>
        <taxon>Bolidophyceae</taxon>
        <taxon>Parmales</taxon>
        <taxon>Triparmaceae</taxon>
        <taxon>Triparma</taxon>
    </lineage>
</organism>
<dbReference type="GO" id="GO:0004553">
    <property type="term" value="F:hydrolase activity, hydrolyzing O-glycosyl compounds"/>
    <property type="evidence" value="ECO:0007669"/>
    <property type="project" value="TreeGrafter"/>
</dbReference>
<keyword evidence="1" id="KW-0378">Hydrolase</keyword>
<evidence type="ECO:0000256" key="2">
    <source>
        <dbReference type="SAM" id="SignalP"/>
    </source>
</evidence>
<dbReference type="PANTHER" id="PTHR16138">
    <property type="entry name" value="MYCOPHENOLIC ACID ACYL-GLUCURONIDE ESTERASE, MITOCHONDRIAL"/>
    <property type="match status" value="1"/>
</dbReference>
<feature type="chain" id="PRO_5040964172" evidence="2">
    <location>
        <begin position="17"/>
        <end position="314"/>
    </location>
</feature>